<dbReference type="EMBL" id="JACBAZ010000007">
    <property type="protein sequence ID" value="NWK56976.1"/>
    <property type="molecule type" value="Genomic_DNA"/>
</dbReference>
<evidence type="ECO:0000313" key="2">
    <source>
        <dbReference type="EMBL" id="NWK56976.1"/>
    </source>
</evidence>
<accession>A0A851GHZ4</accession>
<feature type="chain" id="PRO_5032888445" description="Outer membrane protein beta-barrel domain-containing protein" evidence="1">
    <location>
        <begin position="23"/>
        <end position="261"/>
    </location>
</feature>
<dbReference type="Proteomes" id="UP000557872">
    <property type="component" value="Unassembled WGS sequence"/>
</dbReference>
<evidence type="ECO:0008006" key="4">
    <source>
        <dbReference type="Google" id="ProtNLM"/>
    </source>
</evidence>
<gene>
    <name evidence="2" type="ORF">HW115_15240</name>
</gene>
<keyword evidence="3" id="KW-1185">Reference proteome</keyword>
<name>A0A851GHZ4_9BACT</name>
<proteinExistence type="predicted"/>
<dbReference type="AlphaFoldDB" id="A0A851GHZ4"/>
<organism evidence="2 3">
    <name type="scientific">Oceaniferula marina</name>
    <dbReference type="NCBI Taxonomy" id="2748318"/>
    <lineage>
        <taxon>Bacteria</taxon>
        <taxon>Pseudomonadati</taxon>
        <taxon>Verrucomicrobiota</taxon>
        <taxon>Verrucomicrobiia</taxon>
        <taxon>Verrucomicrobiales</taxon>
        <taxon>Verrucomicrobiaceae</taxon>
        <taxon>Oceaniferula</taxon>
    </lineage>
</organism>
<sequence length="261" mass="28736">MNSSKYIHSIICAALIATPCMAQSDSKGAKVVIPAPIEENTWEYSISPYLWLSGIDGTSGIHGQEVDVDIPLDDAIDMLDFAGYLAFKAQKGKWGYYADFQYLKLSGSQATPIGFLADKLTVDLEQFTSEAGVKYSLYQTDKTLVQIMAGAQYTYFSVDAKAKGRISASIGDSEDWIDPTIGLTLIHKFNEKWNLHLTGQVGGFGVASDSAWMAMGGVGYTINDCWRAILGYRHQYIDYEKGDFLYDINVGGPMLGVVYEF</sequence>
<dbReference type="InterPro" id="IPR011250">
    <property type="entry name" value="OMP/PagP_B-barrel"/>
</dbReference>
<dbReference type="RefSeq" id="WP_178933811.1">
    <property type="nucleotide sequence ID" value="NZ_JACBAZ010000007.1"/>
</dbReference>
<comment type="caution">
    <text evidence="2">The sequence shown here is derived from an EMBL/GenBank/DDBJ whole genome shotgun (WGS) entry which is preliminary data.</text>
</comment>
<evidence type="ECO:0000256" key="1">
    <source>
        <dbReference type="SAM" id="SignalP"/>
    </source>
</evidence>
<dbReference type="Gene3D" id="2.40.160.20">
    <property type="match status" value="1"/>
</dbReference>
<protein>
    <recommendedName>
        <fullName evidence="4">Outer membrane protein beta-barrel domain-containing protein</fullName>
    </recommendedName>
</protein>
<reference evidence="2 3" key="1">
    <citation type="submission" date="2020-07" db="EMBL/GenBank/DDBJ databases">
        <title>Roseicoccus Jingziensis gen. nov., sp. nov., isolated from coastal seawater.</title>
        <authorList>
            <person name="Feng X."/>
        </authorList>
    </citation>
    <scope>NUCLEOTIDE SEQUENCE [LARGE SCALE GENOMIC DNA]</scope>
    <source>
        <strain evidence="2 3">N1E253</strain>
    </source>
</reference>
<keyword evidence="1" id="KW-0732">Signal</keyword>
<evidence type="ECO:0000313" key="3">
    <source>
        <dbReference type="Proteomes" id="UP000557872"/>
    </source>
</evidence>
<dbReference type="SUPFAM" id="SSF56925">
    <property type="entry name" value="OMPA-like"/>
    <property type="match status" value="1"/>
</dbReference>
<feature type="signal peptide" evidence="1">
    <location>
        <begin position="1"/>
        <end position="22"/>
    </location>
</feature>